<dbReference type="InterPro" id="IPR025660">
    <property type="entry name" value="Pept_his_AS"/>
</dbReference>
<feature type="domain" description="Peptidase C1A papain C-terminal" evidence="7">
    <location>
        <begin position="240"/>
        <end position="455"/>
    </location>
</feature>
<dbReference type="InterPro" id="IPR038765">
    <property type="entry name" value="Papain-like_cys_pep_sf"/>
</dbReference>
<dbReference type="Pfam" id="PF00112">
    <property type="entry name" value="Peptidase_C1"/>
    <property type="match status" value="1"/>
</dbReference>
<dbReference type="Proteomes" id="UP000095280">
    <property type="component" value="Unplaced"/>
</dbReference>
<accession>A0A1I8IKP3</accession>
<organism evidence="9 10">
    <name type="scientific">Macrostomum lignano</name>
    <dbReference type="NCBI Taxonomy" id="282301"/>
    <lineage>
        <taxon>Eukaryota</taxon>
        <taxon>Metazoa</taxon>
        <taxon>Spiralia</taxon>
        <taxon>Lophotrochozoa</taxon>
        <taxon>Platyhelminthes</taxon>
        <taxon>Rhabditophora</taxon>
        <taxon>Macrostomorpha</taxon>
        <taxon>Macrostomida</taxon>
        <taxon>Macrostomidae</taxon>
        <taxon>Macrostomum</taxon>
    </lineage>
</organism>
<dbReference type="SUPFAM" id="SSF54001">
    <property type="entry name" value="Cysteine proteinases"/>
    <property type="match status" value="1"/>
</dbReference>
<dbReference type="InterPro" id="IPR039417">
    <property type="entry name" value="Peptidase_C1A_papain-like"/>
</dbReference>
<dbReference type="FunFam" id="3.90.70.10:FF:000006">
    <property type="entry name" value="Cathepsin S"/>
    <property type="match status" value="1"/>
</dbReference>
<dbReference type="InterPro" id="IPR025661">
    <property type="entry name" value="Pept_asp_AS"/>
</dbReference>
<dbReference type="SMART" id="SM00645">
    <property type="entry name" value="Pept_C1"/>
    <property type="match status" value="1"/>
</dbReference>
<dbReference type="PROSITE" id="PS00639">
    <property type="entry name" value="THIOL_PROTEASE_HIS"/>
    <property type="match status" value="1"/>
</dbReference>
<evidence type="ECO:0000256" key="4">
    <source>
        <dbReference type="ARBA" id="ARBA00022807"/>
    </source>
</evidence>
<evidence type="ECO:0000313" key="9">
    <source>
        <dbReference type="Proteomes" id="UP000095280"/>
    </source>
</evidence>
<dbReference type="Pfam" id="PF08246">
    <property type="entry name" value="Inhibitor_I29"/>
    <property type="match status" value="1"/>
</dbReference>
<proteinExistence type="inferred from homology"/>
<evidence type="ECO:0000256" key="3">
    <source>
        <dbReference type="ARBA" id="ARBA00022801"/>
    </source>
</evidence>
<dbReference type="GO" id="GO:0051087">
    <property type="term" value="F:protein-folding chaperone binding"/>
    <property type="evidence" value="ECO:0007669"/>
    <property type="project" value="InterPro"/>
</dbReference>
<dbReference type="InterPro" id="IPR013128">
    <property type="entry name" value="Peptidase_C1A"/>
</dbReference>
<dbReference type="Gene3D" id="1.20.58.120">
    <property type="entry name" value="BAG domain"/>
    <property type="match status" value="1"/>
</dbReference>
<feature type="domain" description="Cathepsin propeptide inhibitor" evidence="8">
    <location>
        <begin position="147"/>
        <end position="207"/>
    </location>
</feature>
<keyword evidence="5" id="KW-0865">Zymogen</keyword>
<dbReference type="SMART" id="SM00848">
    <property type="entry name" value="Inhibitor_I29"/>
    <property type="match status" value="1"/>
</dbReference>
<keyword evidence="3" id="KW-0378">Hydrolase</keyword>
<dbReference type="WBParaSite" id="maker-uti_cns_0013531-snap-gene-0.2-mRNA-1">
    <property type="protein sequence ID" value="maker-uti_cns_0013531-snap-gene-0.2-mRNA-1"/>
    <property type="gene ID" value="maker-uti_cns_0013531-snap-gene-0.2"/>
</dbReference>
<protein>
    <submittedName>
        <fullName evidence="10">Pept_C1 domain-containing protein</fullName>
    </submittedName>
</protein>
<dbReference type="PRINTS" id="PR00705">
    <property type="entry name" value="PAPAIN"/>
</dbReference>
<evidence type="ECO:0000259" key="7">
    <source>
        <dbReference type="SMART" id="SM00645"/>
    </source>
</evidence>
<keyword evidence="6" id="KW-1015">Disulfide bond</keyword>
<dbReference type="InterPro" id="IPR000169">
    <property type="entry name" value="Pept_cys_AS"/>
</dbReference>
<comment type="similarity">
    <text evidence="1">Belongs to the peptidase C1 family.</text>
</comment>
<dbReference type="PANTHER" id="PTHR12411">
    <property type="entry name" value="CYSTEINE PROTEASE FAMILY C1-RELATED"/>
    <property type="match status" value="1"/>
</dbReference>
<dbReference type="PROSITE" id="PS00139">
    <property type="entry name" value="THIOL_PROTEASE_CYS"/>
    <property type="match status" value="1"/>
</dbReference>
<evidence type="ECO:0000256" key="6">
    <source>
        <dbReference type="ARBA" id="ARBA00023157"/>
    </source>
</evidence>
<evidence type="ECO:0000256" key="2">
    <source>
        <dbReference type="ARBA" id="ARBA00022670"/>
    </source>
</evidence>
<evidence type="ECO:0000313" key="10">
    <source>
        <dbReference type="WBParaSite" id="maker-uti_cns_0013531-snap-gene-0.2-mRNA-1"/>
    </source>
</evidence>
<sequence>AMDQSEADALSSIESIEKSIADLEIRLEIIREEFSDYSQGFVPTDLRHVFLRALTKRAASITSDAESCRSSLVALLGRSTSEFANRIRERRRNSLKLLDSLQAKADGGQGDTVKMTFLEPASKIEQQPSETPQLAGLKLYSKVGDQWEAFKAAFKRVYSDAKEELERLEIFAANIALINKHNEAADLGKKSYRLGVNQFADLNNSEFRRIFNGFAGIKSRNRVRGAITYLSPATADAQKLPETVDWREKRRRHSDQGQCGSCWSFSATGALEGQHFRRTGQLVSLSEQQLVDCSASFGNAGCNGGLMDDAFQYARQYGLETEASYPYVAEQEPVCRFNTSLVVANCTGFVDVPPGSEAKLQEAVANFGPVSVAIDASHHSFQLYRSGVYDEPACSPSNLDHGVLLVGYGTDRASRAKYWLVKNSWNSHWGEAGYVRIARDKGNMCGVASSASYPTV</sequence>
<dbReference type="CDD" id="cd02248">
    <property type="entry name" value="Peptidase_C1A"/>
    <property type="match status" value="1"/>
</dbReference>
<dbReference type="GO" id="GO:0008234">
    <property type="term" value="F:cysteine-type peptidase activity"/>
    <property type="evidence" value="ECO:0007669"/>
    <property type="project" value="UniProtKB-KW"/>
</dbReference>
<dbReference type="InterPro" id="IPR013201">
    <property type="entry name" value="Prot_inhib_I29"/>
</dbReference>
<dbReference type="Gene3D" id="3.90.70.10">
    <property type="entry name" value="Cysteine proteinases"/>
    <property type="match status" value="1"/>
</dbReference>
<evidence type="ECO:0000256" key="5">
    <source>
        <dbReference type="ARBA" id="ARBA00023145"/>
    </source>
</evidence>
<dbReference type="GO" id="GO:0006508">
    <property type="term" value="P:proteolysis"/>
    <property type="evidence" value="ECO:0007669"/>
    <property type="project" value="UniProtKB-KW"/>
</dbReference>
<dbReference type="InterPro" id="IPR036533">
    <property type="entry name" value="BAG_dom_sf"/>
</dbReference>
<dbReference type="InterPro" id="IPR000668">
    <property type="entry name" value="Peptidase_C1A_C"/>
</dbReference>
<keyword evidence="4" id="KW-0788">Thiol protease</keyword>
<dbReference type="AlphaFoldDB" id="A0A1I8IKP3"/>
<evidence type="ECO:0000259" key="8">
    <source>
        <dbReference type="SMART" id="SM00848"/>
    </source>
</evidence>
<dbReference type="PROSITE" id="PS00640">
    <property type="entry name" value="THIOL_PROTEASE_ASN"/>
    <property type="match status" value="1"/>
</dbReference>
<reference evidence="10" key="1">
    <citation type="submission" date="2016-11" db="UniProtKB">
        <authorList>
            <consortium name="WormBaseParasite"/>
        </authorList>
    </citation>
    <scope>IDENTIFICATION</scope>
</reference>
<evidence type="ECO:0000256" key="1">
    <source>
        <dbReference type="ARBA" id="ARBA00008455"/>
    </source>
</evidence>
<name>A0A1I8IKP3_9PLAT</name>
<keyword evidence="9" id="KW-1185">Reference proteome</keyword>
<keyword evidence="2" id="KW-0645">Protease</keyword>